<dbReference type="PANTHER" id="PTHR46847">
    <property type="entry name" value="D-ALLOSE-BINDING PERIPLASMIC PROTEIN-RELATED"/>
    <property type="match status" value="1"/>
</dbReference>
<dbReference type="CDD" id="cd06309">
    <property type="entry name" value="PBP1_galactofuranose_YtfQ-like"/>
    <property type="match status" value="1"/>
</dbReference>
<dbReference type="EMBL" id="JACRST010000015">
    <property type="protein sequence ID" value="MBC8547170.1"/>
    <property type="molecule type" value="Genomic_DNA"/>
</dbReference>
<proteinExistence type="inferred from homology"/>
<keyword evidence="4" id="KW-1133">Transmembrane helix</keyword>
<gene>
    <name evidence="6" type="ORF">H8711_09540</name>
</gene>
<comment type="similarity">
    <text evidence="2">Belongs to the bacterial solute-binding protein 2 family.</text>
</comment>
<dbReference type="GO" id="GO:0030246">
    <property type="term" value="F:carbohydrate binding"/>
    <property type="evidence" value="ECO:0007669"/>
    <property type="project" value="UniProtKB-ARBA"/>
</dbReference>
<name>A0A926E1P4_9FIRM</name>
<evidence type="ECO:0000256" key="4">
    <source>
        <dbReference type="SAM" id="Phobius"/>
    </source>
</evidence>
<comment type="caution">
    <text evidence="6">The sequence shown here is derived from an EMBL/GenBank/DDBJ whole genome shotgun (WGS) entry which is preliminary data.</text>
</comment>
<dbReference type="CDD" id="cd06308">
    <property type="entry name" value="PBP1_sensor_kinase-like"/>
    <property type="match status" value="1"/>
</dbReference>
<dbReference type="SUPFAM" id="SSF53822">
    <property type="entry name" value="Periplasmic binding protein-like I"/>
    <property type="match status" value="2"/>
</dbReference>
<dbReference type="InterPro" id="IPR028082">
    <property type="entry name" value="Peripla_BP_I"/>
</dbReference>
<protein>
    <submittedName>
        <fullName evidence="6">Substrate-binding domain-containing protein</fullName>
    </submittedName>
</protein>
<accession>A0A926E1P4</accession>
<dbReference type="Gene3D" id="3.40.50.2300">
    <property type="match status" value="4"/>
</dbReference>
<sequence>MNEDGQNIKKIIWRVLAMLALILMLLSMFSGCPPKSPDEVEYLIGISQANMREPWRLVLMREIQEEAKKYDNVRIVSTDATQNSDKQVSDIKRLLDYGVDLLIVSPCDAQKITPVVSDVYQSIPVVVLDRAVEGFDYSLFIGPDNTIIGKQAGEAVVELAAGEQARVLEICGDTSAQATIDRSKGFSYVIGDYPGIQSMQISVPTEARDAAEEQVLKYGQELENIDVIFAYNDYMALGAYRAVMKLGYQDIKIVGIDGFTGEDGGLELVRRGIISETITCPTGGKEAVQYAMDILKEVSGVPKQVILRSHRVTKENLDEYQARLEAQPVKADRIIQVGYAQVGTESTFRIAANNSVKAAAKDEGINLLSLDADQDQERQIAAVREFIARGVDVIVISPVVETGWDEVLQEARDAGIPVLLSDRKIMVEDDSLVMSYIGADFIEEGRRAMKWLLEETKSQKKPIKIMELQGTKGASPTTERKQGFEDALLTAPGYSIVYSRGGDFTYEGGKRIVEEYLKEHEWEIDVIFSHNDDMALGAVEALEEHDINPGVDVKIISVDGTKPALTALQEGKINCVVECNPLLGPQLMKAVGDLTSGKELPLRIITDEKIFTKENINREIKNRNY</sequence>
<evidence type="ECO:0000256" key="1">
    <source>
        <dbReference type="ARBA" id="ARBA00004196"/>
    </source>
</evidence>
<feature type="transmembrane region" description="Helical" evidence="4">
    <location>
        <begin position="12"/>
        <end position="29"/>
    </location>
</feature>
<dbReference type="RefSeq" id="WP_249283244.1">
    <property type="nucleotide sequence ID" value="NZ_JACRST010000015.1"/>
</dbReference>
<dbReference type="Pfam" id="PF13407">
    <property type="entry name" value="Peripla_BP_4"/>
    <property type="match status" value="2"/>
</dbReference>
<reference evidence="6" key="1">
    <citation type="submission" date="2020-08" db="EMBL/GenBank/DDBJ databases">
        <title>Genome public.</title>
        <authorList>
            <person name="Liu C."/>
            <person name="Sun Q."/>
        </authorList>
    </citation>
    <scope>NUCLEOTIDE SEQUENCE</scope>
    <source>
        <strain evidence="6">NSJ-31</strain>
    </source>
</reference>
<evidence type="ECO:0000313" key="6">
    <source>
        <dbReference type="EMBL" id="MBC8547170.1"/>
    </source>
</evidence>
<evidence type="ECO:0000256" key="2">
    <source>
        <dbReference type="ARBA" id="ARBA00007639"/>
    </source>
</evidence>
<dbReference type="GO" id="GO:0030313">
    <property type="term" value="C:cell envelope"/>
    <property type="evidence" value="ECO:0007669"/>
    <property type="project" value="UniProtKB-SubCell"/>
</dbReference>
<keyword evidence="3" id="KW-0732">Signal</keyword>
<evidence type="ECO:0000313" key="7">
    <source>
        <dbReference type="Proteomes" id="UP000653127"/>
    </source>
</evidence>
<comment type="subcellular location">
    <subcellularLocation>
        <location evidence="1">Cell envelope</location>
    </subcellularLocation>
</comment>
<keyword evidence="4" id="KW-0812">Transmembrane</keyword>
<evidence type="ECO:0000256" key="3">
    <source>
        <dbReference type="ARBA" id="ARBA00022729"/>
    </source>
</evidence>
<dbReference type="PANTHER" id="PTHR46847:SF3">
    <property type="entry name" value="GALACTOFURANOSE-BINDING PROTEIN YTFQ"/>
    <property type="match status" value="1"/>
</dbReference>
<dbReference type="Proteomes" id="UP000653127">
    <property type="component" value="Unassembled WGS sequence"/>
</dbReference>
<keyword evidence="7" id="KW-1185">Reference proteome</keyword>
<evidence type="ECO:0000259" key="5">
    <source>
        <dbReference type="Pfam" id="PF13407"/>
    </source>
</evidence>
<dbReference type="InterPro" id="IPR025997">
    <property type="entry name" value="SBP_2_dom"/>
</dbReference>
<feature type="domain" description="Periplasmic binding protein" evidence="5">
    <location>
        <begin position="343"/>
        <end position="599"/>
    </location>
</feature>
<keyword evidence="4" id="KW-0472">Membrane</keyword>
<organism evidence="6 7">
    <name type="scientific">Ligaoa zhengdingensis</name>
    <dbReference type="NCBI Taxonomy" id="2763658"/>
    <lineage>
        <taxon>Bacteria</taxon>
        <taxon>Bacillati</taxon>
        <taxon>Bacillota</taxon>
        <taxon>Clostridia</taxon>
        <taxon>Eubacteriales</taxon>
        <taxon>Oscillospiraceae</taxon>
        <taxon>Ligaoa</taxon>
    </lineage>
</organism>
<dbReference type="AlphaFoldDB" id="A0A926E1P4"/>
<feature type="domain" description="Periplasmic binding protein" evidence="5">
    <location>
        <begin position="44"/>
        <end position="296"/>
    </location>
</feature>